<evidence type="ECO:0000313" key="1">
    <source>
        <dbReference type="EMBL" id="RPD65557.1"/>
    </source>
</evidence>
<proteinExistence type="predicted"/>
<reference evidence="1" key="1">
    <citation type="journal article" date="2018" name="Genome Biol. Evol.">
        <title>Genomics and development of Lentinus tigrinus, a white-rot wood-decaying mushroom with dimorphic fruiting bodies.</title>
        <authorList>
            <person name="Wu B."/>
            <person name="Xu Z."/>
            <person name="Knudson A."/>
            <person name="Carlson A."/>
            <person name="Chen N."/>
            <person name="Kovaka S."/>
            <person name="LaButti K."/>
            <person name="Lipzen A."/>
            <person name="Pennachio C."/>
            <person name="Riley R."/>
            <person name="Schakwitz W."/>
            <person name="Umezawa K."/>
            <person name="Ohm R.A."/>
            <person name="Grigoriev I.V."/>
            <person name="Nagy L.G."/>
            <person name="Gibbons J."/>
            <person name="Hibbett D."/>
        </authorList>
    </citation>
    <scope>NUCLEOTIDE SEQUENCE [LARGE SCALE GENOMIC DNA]</scope>
    <source>
        <strain evidence="1">ALCF2SS1-6</strain>
    </source>
</reference>
<sequence>MECVSSVLEHSLEAGRMDDHMNGRMENDGGAPYRYQLSCSIQSLSLNERHISASRLDDLKAHNRDCRRLLSRKILQYFKIRDQSRKLHRQNVVMTREIDHIGQALGDTRRQLAREKAAAEKRLGLRVKEVDDLRLALSRASQKIQRRLRMISLPGKKEHTEVQMFDGARTVEVPLLRPCSIRPRPSEKPQLGYLR</sequence>
<keyword evidence="2" id="KW-1185">Reference proteome</keyword>
<evidence type="ECO:0000313" key="2">
    <source>
        <dbReference type="Proteomes" id="UP000313359"/>
    </source>
</evidence>
<name>A0A5C2SR05_9APHY</name>
<dbReference type="OrthoDB" id="2766305at2759"/>
<dbReference type="Proteomes" id="UP000313359">
    <property type="component" value="Unassembled WGS sequence"/>
</dbReference>
<organism evidence="1 2">
    <name type="scientific">Lentinus tigrinus ALCF2SS1-6</name>
    <dbReference type="NCBI Taxonomy" id="1328759"/>
    <lineage>
        <taxon>Eukaryota</taxon>
        <taxon>Fungi</taxon>
        <taxon>Dikarya</taxon>
        <taxon>Basidiomycota</taxon>
        <taxon>Agaricomycotina</taxon>
        <taxon>Agaricomycetes</taxon>
        <taxon>Polyporales</taxon>
        <taxon>Polyporaceae</taxon>
        <taxon>Lentinus</taxon>
    </lineage>
</organism>
<dbReference type="EMBL" id="ML122252">
    <property type="protein sequence ID" value="RPD65557.1"/>
    <property type="molecule type" value="Genomic_DNA"/>
</dbReference>
<protein>
    <submittedName>
        <fullName evidence="1">Uncharacterized protein</fullName>
    </submittedName>
</protein>
<accession>A0A5C2SR05</accession>
<gene>
    <name evidence="1" type="ORF">L227DRAFT_560285</name>
</gene>
<dbReference type="AlphaFoldDB" id="A0A5C2SR05"/>